<protein>
    <submittedName>
        <fullName evidence="2">Glutathione S-transferase family protein</fullName>
    </submittedName>
</protein>
<comment type="caution">
    <text evidence="2">The sequence shown here is derived from an EMBL/GenBank/DDBJ whole genome shotgun (WGS) entry which is preliminary data.</text>
</comment>
<dbReference type="AlphaFoldDB" id="A0A6B0Y179"/>
<evidence type="ECO:0000313" key="2">
    <source>
        <dbReference type="EMBL" id="MXY33843.1"/>
    </source>
</evidence>
<keyword evidence="2" id="KW-0808">Transferase</keyword>
<dbReference type="GO" id="GO:0016740">
    <property type="term" value="F:transferase activity"/>
    <property type="evidence" value="ECO:0007669"/>
    <property type="project" value="UniProtKB-KW"/>
</dbReference>
<name>A0A6B0Y179_9RHOB</name>
<sequence>MKLLSFQFVFRASPPPGPEDAEWFQRSHQNDWLKQFRRDFAKGFEPERIDAAVGRTDERFRHLDNLLSDGRRCLGGDEFSLSDVAWMPNFHRFDLMGWPFERTPNLKAWFERVSARPSYLEALLNWQPDAVRGAIAEYTRKRRSEGTDIRAFGRLSG</sequence>
<dbReference type="EMBL" id="VXRY01000284">
    <property type="protein sequence ID" value="MXY33843.1"/>
    <property type="molecule type" value="Genomic_DNA"/>
</dbReference>
<dbReference type="InterPro" id="IPR010987">
    <property type="entry name" value="Glutathione-S-Trfase_C-like"/>
</dbReference>
<dbReference type="SUPFAM" id="SSF47616">
    <property type="entry name" value="GST C-terminal domain-like"/>
    <property type="match status" value="1"/>
</dbReference>
<organism evidence="2">
    <name type="scientific">Boseongicola sp. SB0664_bin_43</name>
    <dbReference type="NCBI Taxonomy" id="2604844"/>
    <lineage>
        <taxon>Bacteria</taxon>
        <taxon>Pseudomonadati</taxon>
        <taxon>Pseudomonadota</taxon>
        <taxon>Alphaproteobacteria</taxon>
        <taxon>Rhodobacterales</taxon>
        <taxon>Paracoccaceae</taxon>
        <taxon>Boseongicola</taxon>
    </lineage>
</organism>
<dbReference type="PROSITE" id="PS50405">
    <property type="entry name" value="GST_CTER"/>
    <property type="match status" value="1"/>
</dbReference>
<reference evidence="2" key="1">
    <citation type="submission" date="2019-09" db="EMBL/GenBank/DDBJ databases">
        <title>Characterisation of the sponge microbiome using genome-centric metagenomics.</title>
        <authorList>
            <person name="Engelberts J.P."/>
            <person name="Robbins S.J."/>
            <person name="De Goeij J.M."/>
            <person name="Aranda M."/>
            <person name="Bell S.C."/>
            <person name="Webster N.S."/>
        </authorList>
    </citation>
    <scope>NUCLEOTIDE SEQUENCE</scope>
    <source>
        <strain evidence="2">SB0664_bin_43</strain>
    </source>
</reference>
<dbReference type="InterPro" id="IPR036282">
    <property type="entry name" value="Glutathione-S-Trfase_C_sf"/>
</dbReference>
<gene>
    <name evidence="2" type="ORF">F4Y60_07090</name>
</gene>
<evidence type="ECO:0000259" key="1">
    <source>
        <dbReference type="PROSITE" id="PS50405"/>
    </source>
</evidence>
<dbReference type="Gene3D" id="1.20.1050.10">
    <property type="match status" value="1"/>
</dbReference>
<accession>A0A6B0Y179</accession>
<proteinExistence type="predicted"/>
<feature type="domain" description="GST C-terminal" evidence="1">
    <location>
        <begin position="1"/>
        <end position="132"/>
    </location>
</feature>
<dbReference type="Pfam" id="PF13410">
    <property type="entry name" value="GST_C_2"/>
    <property type="match status" value="1"/>
</dbReference>